<evidence type="ECO:0000313" key="3">
    <source>
        <dbReference type="Proteomes" id="UP001158576"/>
    </source>
</evidence>
<evidence type="ECO:0000256" key="1">
    <source>
        <dbReference type="SAM" id="MobiDB-lite"/>
    </source>
</evidence>
<reference evidence="2 3" key="1">
    <citation type="submission" date="2021-04" db="EMBL/GenBank/DDBJ databases">
        <authorList>
            <person name="Bliznina A."/>
        </authorList>
    </citation>
    <scope>NUCLEOTIDE SEQUENCE [LARGE SCALE GENOMIC DNA]</scope>
</reference>
<name>A0ABN7RLB7_OIKDI</name>
<feature type="region of interest" description="Disordered" evidence="1">
    <location>
        <begin position="22"/>
        <end position="53"/>
    </location>
</feature>
<dbReference type="EMBL" id="OU015568">
    <property type="protein sequence ID" value="CAG5077924.1"/>
    <property type="molecule type" value="Genomic_DNA"/>
</dbReference>
<dbReference type="Proteomes" id="UP001158576">
    <property type="component" value="Chromosome PAR"/>
</dbReference>
<organism evidence="2 3">
    <name type="scientific">Oikopleura dioica</name>
    <name type="common">Tunicate</name>
    <dbReference type="NCBI Taxonomy" id="34765"/>
    <lineage>
        <taxon>Eukaryota</taxon>
        <taxon>Metazoa</taxon>
        <taxon>Chordata</taxon>
        <taxon>Tunicata</taxon>
        <taxon>Appendicularia</taxon>
        <taxon>Copelata</taxon>
        <taxon>Oikopleuridae</taxon>
        <taxon>Oikopleura</taxon>
    </lineage>
</organism>
<proteinExistence type="predicted"/>
<sequence length="121" mass="13984">MCIKFFKRKPIDEETDDFDHIRHELPGLPSAAPSRRLTRRKTAKSTRTSKINRTDRLTSIFRKTPIDNEQRPSGRWSQISNRPSYLSTAELDDNLSDDFISSTLSNCKPGLRDSQAQQLFE</sequence>
<evidence type="ECO:0000313" key="2">
    <source>
        <dbReference type="EMBL" id="CAG5077924.1"/>
    </source>
</evidence>
<keyword evidence="3" id="KW-1185">Reference proteome</keyword>
<accession>A0ABN7RLB7</accession>
<protein>
    <submittedName>
        <fullName evidence="2">Oidioi.mRNA.OKI2018_I69.PAR.g8845.t1.cds</fullName>
    </submittedName>
</protein>
<gene>
    <name evidence="2" type="ORF">OKIOD_LOCUS403</name>
</gene>